<organism evidence="1 2">
    <name type="scientific">Byssothecium circinans</name>
    <dbReference type="NCBI Taxonomy" id="147558"/>
    <lineage>
        <taxon>Eukaryota</taxon>
        <taxon>Fungi</taxon>
        <taxon>Dikarya</taxon>
        <taxon>Ascomycota</taxon>
        <taxon>Pezizomycotina</taxon>
        <taxon>Dothideomycetes</taxon>
        <taxon>Pleosporomycetidae</taxon>
        <taxon>Pleosporales</taxon>
        <taxon>Massarineae</taxon>
        <taxon>Massarinaceae</taxon>
        <taxon>Byssothecium</taxon>
    </lineage>
</organism>
<evidence type="ECO:0000313" key="1">
    <source>
        <dbReference type="EMBL" id="KAF1954689.1"/>
    </source>
</evidence>
<accession>A0A6A5TSJ0</accession>
<sequence length="429" mass="48875">MAEQDVPLLVIAADGDLILDICQAEEGQQFAFRVKSGTLRASSRYFDNLLSDRFSEGQQLATRLEDLKIAGYSDIADAPIDVLPRIPIVNVGRIAISKGSNIQNLSADFLRAVHNQDLAVANPPVANLANLAVVADRFDAVESLAIYVQRRKYLQFTDAKSKSRTGTSGTEERVRQKLLLGLLFDHPPWVTRYSKHLITRDSNQWRPGVEADHTKALWWDLPNGIEDELIQRREYILETINSLQSHFLKLYTSGERQCKLGYDTSRECDSFQLGEMIRFFTKLSTLRLQGTIYDSTEPTYYTGDIDRLLESLRQCSSYQIDRNHAHCGLRSRMIPLLDLIQNQLSLEIVSLDIGICSECWNHHRPSYAWSLTKRPVMWAHPKSLTGNRTLAAPYIKGHQKNSSSCLNRHVVVRDFFMAVDRNWTARDAY</sequence>
<protein>
    <recommendedName>
        <fullName evidence="3">BTB domain-containing protein</fullName>
    </recommendedName>
</protein>
<evidence type="ECO:0000313" key="2">
    <source>
        <dbReference type="Proteomes" id="UP000800035"/>
    </source>
</evidence>
<dbReference type="AlphaFoldDB" id="A0A6A5TSJ0"/>
<evidence type="ECO:0008006" key="3">
    <source>
        <dbReference type="Google" id="ProtNLM"/>
    </source>
</evidence>
<dbReference type="EMBL" id="ML976997">
    <property type="protein sequence ID" value="KAF1954689.1"/>
    <property type="molecule type" value="Genomic_DNA"/>
</dbReference>
<dbReference type="Proteomes" id="UP000800035">
    <property type="component" value="Unassembled WGS sequence"/>
</dbReference>
<proteinExistence type="predicted"/>
<reference evidence="1" key="1">
    <citation type="journal article" date="2020" name="Stud. Mycol.">
        <title>101 Dothideomycetes genomes: a test case for predicting lifestyles and emergence of pathogens.</title>
        <authorList>
            <person name="Haridas S."/>
            <person name="Albert R."/>
            <person name="Binder M."/>
            <person name="Bloem J."/>
            <person name="Labutti K."/>
            <person name="Salamov A."/>
            <person name="Andreopoulos B."/>
            <person name="Baker S."/>
            <person name="Barry K."/>
            <person name="Bills G."/>
            <person name="Bluhm B."/>
            <person name="Cannon C."/>
            <person name="Castanera R."/>
            <person name="Culley D."/>
            <person name="Daum C."/>
            <person name="Ezra D."/>
            <person name="Gonzalez J."/>
            <person name="Henrissat B."/>
            <person name="Kuo A."/>
            <person name="Liang C."/>
            <person name="Lipzen A."/>
            <person name="Lutzoni F."/>
            <person name="Magnuson J."/>
            <person name="Mondo S."/>
            <person name="Nolan M."/>
            <person name="Ohm R."/>
            <person name="Pangilinan J."/>
            <person name="Park H.-J."/>
            <person name="Ramirez L."/>
            <person name="Alfaro M."/>
            <person name="Sun H."/>
            <person name="Tritt A."/>
            <person name="Yoshinaga Y."/>
            <person name="Zwiers L.-H."/>
            <person name="Turgeon B."/>
            <person name="Goodwin S."/>
            <person name="Spatafora J."/>
            <person name="Crous P."/>
            <person name="Grigoriev I."/>
        </authorList>
    </citation>
    <scope>NUCLEOTIDE SEQUENCE</scope>
    <source>
        <strain evidence="1">CBS 675.92</strain>
    </source>
</reference>
<keyword evidence="2" id="KW-1185">Reference proteome</keyword>
<name>A0A6A5TSJ0_9PLEO</name>
<gene>
    <name evidence="1" type="ORF">CC80DRAFT_536524</name>
</gene>
<dbReference type="OrthoDB" id="5398371at2759"/>